<name>A0ABU6LBP2_9GAMM</name>
<protein>
    <submittedName>
        <fullName evidence="1">Uncharacterized protein</fullName>
    </submittedName>
</protein>
<sequence>MKKIEQTDNEQIAHQIVINEPSILNGEIAIIHLPNGIRAELPASLTLIQIQTWLKALQ</sequence>
<keyword evidence="2" id="KW-1185">Reference proteome</keyword>
<organism evidence="1 2">
    <name type="scientific">Photobacterium toruni</name>
    <dbReference type="NCBI Taxonomy" id="1935446"/>
    <lineage>
        <taxon>Bacteria</taxon>
        <taxon>Pseudomonadati</taxon>
        <taxon>Pseudomonadota</taxon>
        <taxon>Gammaproteobacteria</taxon>
        <taxon>Vibrionales</taxon>
        <taxon>Vibrionaceae</taxon>
        <taxon>Photobacterium</taxon>
    </lineage>
</organism>
<dbReference type="EMBL" id="JAYXUG010000038">
    <property type="protein sequence ID" value="MEC6833982.1"/>
    <property type="molecule type" value="Genomic_DNA"/>
</dbReference>
<gene>
    <name evidence="1" type="ORF">VXS06_19705</name>
</gene>
<dbReference type="Proteomes" id="UP001306119">
    <property type="component" value="Unassembled WGS sequence"/>
</dbReference>
<evidence type="ECO:0000313" key="1">
    <source>
        <dbReference type="EMBL" id="MEC6833982.1"/>
    </source>
</evidence>
<reference evidence="1 2" key="1">
    <citation type="submission" date="2024-01" db="EMBL/GenBank/DDBJ databases">
        <title>Active colonisers of the gastrointestinal tract of Atlantic salmon farmed in a warm water region.</title>
        <authorList>
            <person name="Bowman J.P."/>
        </authorList>
    </citation>
    <scope>NUCLEOTIDE SEQUENCE [LARGE SCALE GENOMIC DNA]</scope>
    <source>
        <strain evidence="1 2">S3MW1</strain>
    </source>
</reference>
<accession>A0ABU6LBP2</accession>
<comment type="caution">
    <text evidence="1">The sequence shown here is derived from an EMBL/GenBank/DDBJ whole genome shotgun (WGS) entry which is preliminary data.</text>
</comment>
<proteinExistence type="predicted"/>
<evidence type="ECO:0000313" key="2">
    <source>
        <dbReference type="Proteomes" id="UP001306119"/>
    </source>
</evidence>